<dbReference type="EMBL" id="CQQC01001241">
    <property type="protein sequence ID" value="CNV77208.1"/>
    <property type="molecule type" value="Genomic_DNA"/>
</dbReference>
<protein>
    <submittedName>
        <fullName evidence="2">Uncharacterized protein</fullName>
    </submittedName>
</protein>
<evidence type="ECO:0000313" key="3">
    <source>
        <dbReference type="Proteomes" id="UP000039217"/>
    </source>
</evidence>
<feature type="compositionally biased region" description="Low complexity" evidence="1">
    <location>
        <begin position="168"/>
        <end position="189"/>
    </location>
</feature>
<sequence>MAEMPSVFSRVRSESARGCWPRCSRTVRKPSVMAASATSLAVTPNLWHTASTASRGTRTAWYRRLVVTGPAGDVTAGQLTARAAAVQTAPAMLTDIRHSVSAQLRASPYGGICLISTLLAKALPSASSQSLASRWAADMAPAMQWWIFIKIAQRLPLRPSMIQHSHSGRSGSRGRSSASAMARNSSASSPGRGSATRRTCWVRSNPG</sequence>
<name>A0A655FII3_MYCTX</name>
<accession>A0A655FII3</accession>
<reference evidence="2 3" key="1">
    <citation type="submission" date="2015-03" db="EMBL/GenBank/DDBJ databases">
        <authorList>
            <consortium name="Pathogen Informatics"/>
        </authorList>
    </citation>
    <scope>NUCLEOTIDE SEQUENCE [LARGE SCALE GENOMIC DNA]</scope>
    <source>
        <strain evidence="2 3">D00501624</strain>
    </source>
</reference>
<feature type="region of interest" description="Disordered" evidence="1">
    <location>
        <begin position="162"/>
        <end position="207"/>
    </location>
</feature>
<gene>
    <name evidence="2" type="ORF">ERS007661_03060</name>
</gene>
<organism evidence="2 3">
    <name type="scientific">Mycobacterium tuberculosis</name>
    <dbReference type="NCBI Taxonomy" id="1773"/>
    <lineage>
        <taxon>Bacteria</taxon>
        <taxon>Bacillati</taxon>
        <taxon>Actinomycetota</taxon>
        <taxon>Actinomycetes</taxon>
        <taxon>Mycobacteriales</taxon>
        <taxon>Mycobacteriaceae</taxon>
        <taxon>Mycobacterium</taxon>
        <taxon>Mycobacterium tuberculosis complex</taxon>
    </lineage>
</organism>
<proteinExistence type="predicted"/>
<dbReference type="Proteomes" id="UP000039217">
    <property type="component" value="Unassembled WGS sequence"/>
</dbReference>
<dbReference type="AlphaFoldDB" id="A0A655FII3"/>
<evidence type="ECO:0000256" key="1">
    <source>
        <dbReference type="SAM" id="MobiDB-lite"/>
    </source>
</evidence>
<evidence type="ECO:0000313" key="2">
    <source>
        <dbReference type="EMBL" id="CNV77208.1"/>
    </source>
</evidence>